<evidence type="ECO:0000256" key="1">
    <source>
        <dbReference type="ARBA" id="ARBA00022737"/>
    </source>
</evidence>
<dbReference type="Pfam" id="PF01484">
    <property type="entry name" value="Col_cuticle_N"/>
    <property type="match status" value="1"/>
</dbReference>
<sequence length="375" mass="38620">MRLKPVKRRPAAFPKKGEASSDGIQCVAQFDDLSLALQLRRIAFVAISVSTFTIVTAVLLLPMLYNYIQYVQHQIQLEVDFCRGQSNELAQQFVRMDVHNKNFSLLAKRQKRQVSTRKGEGLTRENTASNSSGGNKVSGIASLSSKRLVGNQRRSPYVHPPSVPPPAYASSYTVPPPPYSSASPSLSSSCCSCAIGKAGSVGPPGMDGPSGNDGEIGQDGRPGEDAALGAQPVHREFCFGFSGNPGPPGQPGKPGQPGYSPLPGFAGLPGEQGKPGFPGNPGEAGLPGLPGVLIEVEGQPGPMGLPGLQGVPGLPGSPGLPGAKGHPGPQGPIGDLGKPGKDGYSGKEGQRGLPGFPGAQGGCDHCPPPRTAPGY</sequence>
<dbReference type="PANTHER" id="PTHR24637">
    <property type="entry name" value="COLLAGEN"/>
    <property type="match status" value="1"/>
</dbReference>
<keyword evidence="5" id="KW-1185">Reference proteome</keyword>
<feature type="region of interest" description="Disordered" evidence="2">
    <location>
        <begin position="109"/>
        <end position="138"/>
    </location>
</feature>
<feature type="transmembrane region" description="Helical" evidence="3">
    <location>
        <begin position="42"/>
        <end position="65"/>
    </location>
</feature>
<proteinExistence type="predicted"/>
<dbReference type="AlphaFoldDB" id="A0A914HX22"/>
<keyword evidence="3" id="KW-0472">Membrane</keyword>
<protein>
    <submittedName>
        <fullName evidence="6">Nematode cuticle collagen N-terminal domain-containing protein</fullName>
    </submittedName>
</protein>
<evidence type="ECO:0000256" key="2">
    <source>
        <dbReference type="SAM" id="MobiDB-lite"/>
    </source>
</evidence>
<evidence type="ECO:0000313" key="6">
    <source>
        <dbReference type="WBParaSite" id="Gr19_v10_g5268.t1"/>
    </source>
</evidence>
<feature type="compositionally biased region" description="Polar residues" evidence="2">
    <location>
        <begin position="124"/>
        <end position="138"/>
    </location>
</feature>
<evidence type="ECO:0000256" key="3">
    <source>
        <dbReference type="SAM" id="Phobius"/>
    </source>
</evidence>
<feature type="compositionally biased region" description="Basic and acidic residues" evidence="2">
    <location>
        <begin position="338"/>
        <end position="350"/>
    </location>
</feature>
<dbReference type="InterPro" id="IPR008160">
    <property type="entry name" value="Collagen"/>
</dbReference>
<dbReference type="GO" id="GO:0042302">
    <property type="term" value="F:structural constituent of cuticle"/>
    <property type="evidence" value="ECO:0007669"/>
    <property type="project" value="InterPro"/>
</dbReference>
<evidence type="ECO:0000313" key="5">
    <source>
        <dbReference type="Proteomes" id="UP000887572"/>
    </source>
</evidence>
<name>A0A914HX22_GLORO</name>
<dbReference type="InterPro" id="IPR002486">
    <property type="entry name" value="Col_cuticle_N"/>
</dbReference>
<accession>A0A914HX22</accession>
<dbReference type="WBParaSite" id="Gr19_v10_g5268.t1">
    <property type="protein sequence ID" value="Gr19_v10_g5268.t1"/>
    <property type="gene ID" value="Gr19_v10_g5268"/>
</dbReference>
<evidence type="ECO:0000259" key="4">
    <source>
        <dbReference type="SMART" id="SM01088"/>
    </source>
</evidence>
<keyword evidence="1" id="KW-0677">Repeat</keyword>
<keyword evidence="3" id="KW-1133">Transmembrane helix</keyword>
<reference evidence="6" key="1">
    <citation type="submission" date="2022-11" db="UniProtKB">
        <authorList>
            <consortium name="WormBaseParasite"/>
        </authorList>
    </citation>
    <scope>IDENTIFICATION</scope>
</reference>
<dbReference type="PANTHER" id="PTHR24637:SF301">
    <property type="entry name" value="NEMATODE CUTICLE COLLAGEN N-TERMINAL DOMAIN-CONTAINING PROTEIN"/>
    <property type="match status" value="1"/>
</dbReference>
<keyword evidence="3" id="KW-0812">Transmembrane</keyword>
<organism evidence="5 6">
    <name type="scientific">Globodera rostochiensis</name>
    <name type="common">Golden nematode worm</name>
    <name type="synonym">Heterodera rostochiensis</name>
    <dbReference type="NCBI Taxonomy" id="31243"/>
    <lineage>
        <taxon>Eukaryota</taxon>
        <taxon>Metazoa</taxon>
        <taxon>Ecdysozoa</taxon>
        <taxon>Nematoda</taxon>
        <taxon>Chromadorea</taxon>
        <taxon>Rhabditida</taxon>
        <taxon>Tylenchina</taxon>
        <taxon>Tylenchomorpha</taxon>
        <taxon>Tylenchoidea</taxon>
        <taxon>Heteroderidae</taxon>
        <taxon>Heteroderinae</taxon>
        <taxon>Globodera</taxon>
    </lineage>
</organism>
<feature type="region of interest" description="Disordered" evidence="2">
    <location>
        <begin position="202"/>
        <end position="289"/>
    </location>
</feature>
<feature type="compositionally biased region" description="Pro residues" evidence="2">
    <location>
        <begin position="366"/>
        <end position="375"/>
    </location>
</feature>
<dbReference type="SMART" id="SM01088">
    <property type="entry name" value="Col_cuticle_N"/>
    <property type="match status" value="1"/>
</dbReference>
<dbReference type="Pfam" id="PF01391">
    <property type="entry name" value="Collagen"/>
    <property type="match status" value="2"/>
</dbReference>
<feature type="region of interest" description="Disordered" evidence="2">
    <location>
        <begin position="311"/>
        <end position="375"/>
    </location>
</feature>
<feature type="domain" description="Nematode cuticle collagen N-terminal" evidence="4">
    <location>
        <begin position="41"/>
        <end position="93"/>
    </location>
</feature>
<dbReference type="Proteomes" id="UP000887572">
    <property type="component" value="Unplaced"/>
</dbReference>